<sequence length="561" mass="60587">MAVYGAVLSLLIWGINAVVQIPDSPPRVHLGYEIHQGFLNKTGGFYNFSNIPYATPPLGDLRFKAPVPLPDVVDKTNAPINDGSRFAICPQGIPAWTSISTLWLTNGLGAINQSAGYTPPNITSLPPVAYGTSEDCLLLDILVPQTIFENRDRHYGAPVMVWMHGGGYTLGYKTLYGSGAGLVKASQSNGKDGVIYVALNYRLGLFGFLSGPTFSIENGTANAGLLDQRQALEWIQQNIAKFGGDPNRVTLMGESAGGGSTFHQITAYGGLKGKVPFQQAIVQSGAFLPVPSNLEKENIFQSFLLSAGVETLQQARNLSTEALQLVNAQLVGQAPYGSFTFNPVVDGNFAPALPGQLLLQGGYDKSLKVVIGHNINEGIFFTSPFLVNASTFLQNIITVSFPNVGENSIGDYLTQTLYPPVFNGTYNYTDQVLRGALLVTEGLFACNANWLSRAFGQNSHSYLFSVAPSLHGDDIPYTFYQSPNAAVRNGTLAVMMQEYWTNFVETGDPNGPGLPNFPTYYTSPDDSGGGNILNLNISSISVTGDYLANERCDWWQKALYF</sequence>
<dbReference type="InterPro" id="IPR019826">
    <property type="entry name" value="Carboxylesterase_B_AS"/>
</dbReference>
<dbReference type="EC" id="3.1.1.-" evidence="3"/>
<evidence type="ECO:0000313" key="5">
    <source>
        <dbReference type="EMBL" id="TVY62853.1"/>
    </source>
</evidence>
<protein>
    <recommendedName>
        <fullName evidence="3">Carboxylic ester hydrolase</fullName>
        <ecNumber evidence="3">3.1.1.-</ecNumber>
    </recommendedName>
</protein>
<dbReference type="Gene3D" id="3.40.50.1820">
    <property type="entry name" value="alpha/beta hydrolase"/>
    <property type="match status" value="1"/>
</dbReference>
<dbReference type="GO" id="GO:0016787">
    <property type="term" value="F:hydrolase activity"/>
    <property type="evidence" value="ECO:0007669"/>
    <property type="project" value="UniProtKB-KW"/>
</dbReference>
<keyword evidence="3" id="KW-0732">Signal</keyword>
<dbReference type="Proteomes" id="UP000469558">
    <property type="component" value="Unassembled WGS sequence"/>
</dbReference>
<feature type="domain" description="Carboxylesterase type B" evidence="4">
    <location>
        <begin position="41"/>
        <end position="537"/>
    </location>
</feature>
<dbReference type="PANTHER" id="PTHR11559">
    <property type="entry name" value="CARBOXYLESTERASE"/>
    <property type="match status" value="1"/>
</dbReference>
<reference evidence="5 6" key="1">
    <citation type="submission" date="2018-05" db="EMBL/GenBank/DDBJ databases">
        <title>Genome sequencing and assembly of the regulated plant pathogen Lachnellula willkommii and related sister species for the development of diagnostic species identification markers.</title>
        <authorList>
            <person name="Giroux E."/>
            <person name="Bilodeau G."/>
        </authorList>
    </citation>
    <scope>NUCLEOTIDE SEQUENCE [LARGE SCALE GENOMIC DNA]</scope>
    <source>
        <strain evidence="5 6">CBS 268.59</strain>
    </source>
</reference>
<evidence type="ECO:0000313" key="6">
    <source>
        <dbReference type="Proteomes" id="UP000469558"/>
    </source>
</evidence>
<dbReference type="SUPFAM" id="SSF53474">
    <property type="entry name" value="alpha/beta-Hydrolases"/>
    <property type="match status" value="1"/>
</dbReference>
<keyword evidence="6" id="KW-1185">Reference proteome</keyword>
<dbReference type="InterPro" id="IPR050309">
    <property type="entry name" value="Type-B_Carboxylest/Lipase"/>
</dbReference>
<dbReference type="AlphaFoldDB" id="A0A8T9BUN4"/>
<gene>
    <name evidence="5" type="primary">patB_0</name>
    <name evidence="5" type="ORF">LSUE1_G007661</name>
</gene>
<dbReference type="PROSITE" id="PS00122">
    <property type="entry name" value="CARBOXYLESTERASE_B_1"/>
    <property type="match status" value="1"/>
</dbReference>
<evidence type="ECO:0000256" key="3">
    <source>
        <dbReference type="RuleBase" id="RU361235"/>
    </source>
</evidence>
<dbReference type="InterPro" id="IPR029058">
    <property type="entry name" value="AB_hydrolase_fold"/>
</dbReference>
<keyword evidence="2 3" id="KW-0378">Hydrolase</keyword>
<name>A0A8T9BUN4_9HELO</name>
<feature type="signal peptide" evidence="3">
    <location>
        <begin position="1"/>
        <end position="17"/>
    </location>
</feature>
<evidence type="ECO:0000256" key="1">
    <source>
        <dbReference type="ARBA" id="ARBA00005964"/>
    </source>
</evidence>
<organism evidence="5 6">
    <name type="scientific">Lachnellula suecica</name>
    <dbReference type="NCBI Taxonomy" id="602035"/>
    <lineage>
        <taxon>Eukaryota</taxon>
        <taxon>Fungi</taxon>
        <taxon>Dikarya</taxon>
        <taxon>Ascomycota</taxon>
        <taxon>Pezizomycotina</taxon>
        <taxon>Leotiomycetes</taxon>
        <taxon>Helotiales</taxon>
        <taxon>Lachnaceae</taxon>
        <taxon>Lachnellula</taxon>
    </lineage>
</organism>
<comment type="caution">
    <text evidence="5">The sequence shown here is derived from an EMBL/GenBank/DDBJ whole genome shotgun (WGS) entry which is preliminary data.</text>
</comment>
<dbReference type="InterPro" id="IPR002018">
    <property type="entry name" value="CarbesteraseB"/>
</dbReference>
<dbReference type="OrthoDB" id="408631at2759"/>
<evidence type="ECO:0000256" key="2">
    <source>
        <dbReference type="ARBA" id="ARBA00022801"/>
    </source>
</evidence>
<feature type="chain" id="PRO_5035969977" description="Carboxylic ester hydrolase" evidence="3">
    <location>
        <begin position="18"/>
        <end position="561"/>
    </location>
</feature>
<proteinExistence type="inferred from homology"/>
<accession>A0A8T9BUN4</accession>
<evidence type="ECO:0000259" key="4">
    <source>
        <dbReference type="Pfam" id="PF00135"/>
    </source>
</evidence>
<comment type="similarity">
    <text evidence="1 3">Belongs to the type-B carboxylesterase/lipase family.</text>
</comment>
<dbReference type="EMBL" id="QGMK01001884">
    <property type="protein sequence ID" value="TVY62853.1"/>
    <property type="molecule type" value="Genomic_DNA"/>
</dbReference>
<dbReference type="Pfam" id="PF00135">
    <property type="entry name" value="COesterase"/>
    <property type="match status" value="1"/>
</dbReference>